<accession>A0A7J7TB16</accession>
<comment type="caution">
    <text evidence="1">The sequence shown here is derived from an EMBL/GenBank/DDBJ whole genome shotgun (WGS) entry which is preliminary data.</text>
</comment>
<proteinExistence type="predicted"/>
<name>A0A7J7TB16_PIPKU</name>
<protein>
    <submittedName>
        <fullName evidence="1">Uncharacterized protein</fullName>
    </submittedName>
</protein>
<evidence type="ECO:0000313" key="2">
    <source>
        <dbReference type="Proteomes" id="UP000558488"/>
    </source>
</evidence>
<keyword evidence="2" id="KW-1185">Reference proteome</keyword>
<organism evidence="1 2">
    <name type="scientific">Pipistrellus kuhlii</name>
    <name type="common">Kuhl's pipistrelle</name>
    <dbReference type="NCBI Taxonomy" id="59472"/>
    <lineage>
        <taxon>Eukaryota</taxon>
        <taxon>Metazoa</taxon>
        <taxon>Chordata</taxon>
        <taxon>Craniata</taxon>
        <taxon>Vertebrata</taxon>
        <taxon>Euteleostomi</taxon>
        <taxon>Mammalia</taxon>
        <taxon>Eutheria</taxon>
        <taxon>Laurasiatheria</taxon>
        <taxon>Chiroptera</taxon>
        <taxon>Yangochiroptera</taxon>
        <taxon>Vespertilionidae</taxon>
        <taxon>Pipistrellus</taxon>
    </lineage>
</organism>
<dbReference type="EMBL" id="JACAGB010000030">
    <property type="protein sequence ID" value="KAF6297597.1"/>
    <property type="molecule type" value="Genomic_DNA"/>
</dbReference>
<sequence>MVSSKSESCGPAFHLVTTVPRFSGHFQEFIIASYQPSSCRMARAVQSPSNVVALSSVLHVTPSPCQQGARMLLRTHRTALTSCNVSGFQGEPQGFSSCSQGFDWHMSFSCVARSSAAASSGHRTGAGAFASSFPGHRMADVL</sequence>
<dbReference type="Proteomes" id="UP000558488">
    <property type="component" value="Unassembled WGS sequence"/>
</dbReference>
<dbReference type="AlphaFoldDB" id="A0A7J7TB16"/>
<gene>
    <name evidence="1" type="ORF">mPipKuh1_009682</name>
</gene>
<evidence type="ECO:0000313" key="1">
    <source>
        <dbReference type="EMBL" id="KAF6297597.1"/>
    </source>
</evidence>
<reference evidence="1 2" key="1">
    <citation type="journal article" date="2020" name="Nature">
        <title>Six reference-quality genomes reveal evolution of bat adaptations.</title>
        <authorList>
            <person name="Jebb D."/>
            <person name="Huang Z."/>
            <person name="Pippel M."/>
            <person name="Hughes G.M."/>
            <person name="Lavrichenko K."/>
            <person name="Devanna P."/>
            <person name="Winkler S."/>
            <person name="Jermiin L.S."/>
            <person name="Skirmuntt E.C."/>
            <person name="Katzourakis A."/>
            <person name="Burkitt-Gray L."/>
            <person name="Ray D.A."/>
            <person name="Sullivan K.A.M."/>
            <person name="Roscito J.G."/>
            <person name="Kirilenko B.M."/>
            <person name="Davalos L.M."/>
            <person name="Corthals A.P."/>
            <person name="Power M.L."/>
            <person name="Jones G."/>
            <person name="Ransome R.D."/>
            <person name="Dechmann D.K.N."/>
            <person name="Locatelli A.G."/>
            <person name="Puechmaille S.J."/>
            <person name="Fedrigo O."/>
            <person name="Jarvis E.D."/>
            <person name="Hiller M."/>
            <person name="Vernes S.C."/>
            <person name="Myers E.W."/>
            <person name="Teeling E.C."/>
        </authorList>
    </citation>
    <scope>NUCLEOTIDE SEQUENCE [LARGE SCALE GENOMIC DNA]</scope>
    <source>
        <strain evidence="1">MPipKuh1</strain>
        <tissue evidence="1">Flight muscle</tissue>
    </source>
</reference>